<proteinExistence type="predicted"/>
<organism evidence="1 2">
    <name type="scientific">Advenella kashmirensis</name>
    <dbReference type="NCBI Taxonomy" id="310575"/>
    <lineage>
        <taxon>Bacteria</taxon>
        <taxon>Pseudomonadati</taxon>
        <taxon>Pseudomonadota</taxon>
        <taxon>Betaproteobacteria</taxon>
        <taxon>Burkholderiales</taxon>
        <taxon>Alcaligenaceae</taxon>
    </lineage>
</organism>
<evidence type="ECO:0000313" key="2">
    <source>
        <dbReference type="Proteomes" id="UP000264036"/>
    </source>
</evidence>
<gene>
    <name evidence="1" type="ORF">DD666_05515</name>
</gene>
<protein>
    <submittedName>
        <fullName evidence="1">DUF3460 domain-containing protein</fullName>
    </submittedName>
</protein>
<name>A0A356LDL3_9BURK</name>
<dbReference type="Pfam" id="PF11943">
    <property type="entry name" value="DUF3460"/>
    <property type="match status" value="1"/>
</dbReference>
<evidence type="ECO:0000313" key="1">
    <source>
        <dbReference type="EMBL" id="HBP28858.1"/>
    </source>
</evidence>
<dbReference type="AlphaFoldDB" id="A0A356LDL3"/>
<reference evidence="1 2" key="1">
    <citation type="journal article" date="2018" name="Nat. Biotechnol.">
        <title>A standardized bacterial taxonomy based on genome phylogeny substantially revises the tree of life.</title>
        <authorList>
            <person name="Parks D.H."/>
            <person name="Chuvochina M."/>
            <person name="Waite D.W."/>
            <person name="Rinke C."/>
            <person name="Skarshewski A."/>
            <person name="Chaumeil P.A."/>
            <person name="Hugenholtz P."/>
        </authorList>
    </citation>
    <scope>NUCLEOTIDE SEQUENCE [LARGE SCALE GENOMIC DNA]</scope>
    <source>
        <strain evidence="1">UBA10707</strain>
    </source>
</reference>
<comment type="caution">
    <text evidence="1">The sequence shown here is derived from an EMBL/GenBank/DDBJ whole genome shotgun (WGS) entry which is preliminary data.</text>
</comment>
<sequence>MAENFESDITKFIKQYKDEHPGTEERQRQGRGLLWDKTLDADLLDGFKKAKVPLKPYVYSNNS</sequence>
<dbReference type="InterPro" id="IPR021853">
    <property type="entry name" value="DUF3460"/>
</dbReference>
<dbReference type="Proteomes" id="UP000264036">
    <property type="component" value="Unassembled WGS sequence"/>
</dbReference>
<accession>A0A356LDL3</accession>
<dbReference type="EMBL" id="DOEK01000008">
    <property type="protein sequence ID" value="HBP28858.1"/>
    <property type="molecule type" value="Genomic_DNA"/>
</dbReference>